<dbReference type="GO" id="GO:0003677">
    <property type="term" value="F:DNA binding"/>
    <property type="evidence" value="ECO:0007669"/>
    <property type="project" value="UniProtKB-KW"/>
</dbReference>
<dbReference type="KEGG" id="sfw:WN53_18360"/>
<dbReference type="GO" id="GO:0006355">
    <property type="term" value="P:regulation of DNA-templated transcription"/>
    <property type="evidence" value="ECO:0007669"/>
    <property type="project" value="InterPro"/>
</dbReference>
<evidence type="ECO:0000256" key="1">
    <source>
        <dbReference type="ARBA" id="ARBA00023125"/>
    </source>
</evidence>
<dbReference type="CDD" id="cd06170">
    <property type="entry name" value="LuxR_C_like"/>
    <property type="match status" value="1"/>
</dbReference>
<dbReference type="GeneID" id="30322144"/>
<sequence>MKNIIHITILDNDQYFSNGLMRAIHNSPQMNTDINLAVDCITPYKKKSIINYKSRVDMDIYESKYETSRVFFPCGQDGLCIFKDASLERNTDSIKRAIQLLKDKSSEKSKYCEKCPAPQLSHMEHHVLQLLSWGLSPTSIAHINNLSFKTISRHKRNAMEKLSIHNNTELNYFILKTKEFIKRKATVTLFLQK</sequence>
<dbReference type="InterPro" id="IPR000792">
    <property type="entry name" value="Tscrpt_reg_LuxR_C"/>
</dbReference>
<protein>
    <submittedName>
        <fullName evidence="2">DNA-binding transcriptional activator BglJ</fullName>
    </submittedName>
</protein>
<dbReference type="InterPro" id="IPR016032">
    <property type="entry name" value="Sig_transdc_resp-reg_C-effctor"/>
</dbReference>
<dbReference type="PRINTS" id="PR00038">
    <property type="entry name" value="HTHLUXR"/>
</dbReference>
<proteinExistence type="predicted"/>
<dbReference type="RefSeq" id="WP_046808155.1">
    <property type="nucleotide sequence ID" value="NZ_CAMKUH010000004.1"/>
</dbReference>
<dbReference type="InterPro" id="IPR036388">
    <property type="entry name" value="WH-like_DNA-bd_sf"/>
</dbReference>
<dbReference type="SUPFAM" id="SSF46894">
    <property type="entry name" value="C-terminal effector domain of the bipartite response regulators"/>
    <property type="match status" value="1"/>
</dbReference>
<dbReference type="Pfam" id="PF00196">
    <property type="entry name" value="GerE"/>
    <property type="match status" value="1"/>
</dbReference>
<dbReference type="EMBL" id="CABEEZ010000088">
    <property type="protein sequence ID" value="VTR36682.1"/>
    <property type="molecule type" value="Genomic_DNA"/>
</dbReference>
<dbReference type="PROSITE" id="PS50043">
    <property type="entry name" value="HTH_LUXR_2"/>
    <property type="match status" value="1"/>
</dbReference>
<dbReference type="AlphaFoldDB" id="A0A0F7HD87"/>
<keyword evidence="1 2" id="KW-0238">DNA-binding</keyword>
<accession>A0A0F7HD87</accession>
<organism evidence="2">
    <name type="scientific">Serratia fonticola</name>
    <dbReference type="NCBI Taxonomy" id="47917"/>
    <lineage>
        <taxon>Bacteria</taxon>
        <taxon>Pseudomonadati</taxon>
        <taxon>Pseudomonadota</taxon>
        <taxon>Gammaproteobacteria</taxon>
        <taxon>Enterobacterales</taxon>
        <taxon>Yersiniaceae</taxon>
        <taxon>Serratia</taxon>
    </lineage>
</organism>
<name>A0A0F7HD87_SERFO</name>
<dbReference type="SMART" id="SM00421">
    <property type="entry name" value="HTH_LUXR"/>
    <property type="match status" value="1"/>
</dbReference>
<gene>
    <name evidence="2" type="ORF">NCTC12965_03961</name>
</gene>
<dbReference type="Gene3D" id="1.10.10.10">
    <property type="entry name" value="Winged helix-like DNA-binding domain superfamily/Winged helix DNA-binding domain"/>
    <property type="match status" value="1"/>
</dbReference>
<evidence type="ECO:0000313" key="2">
    <source>
        <dbReference type="EMBL" id="VTR36682.1"/>
    </source>
</evidence>
<reference evidence="2" key="1">
    <citation type="submission" date="2019-05" db="EMBL/GenBank/DDBJ databases">
        <authorList>
            <consortium name="Pathogen Informatics"/>
        </authorList>
    </citation>
    <scope>NUCLEOTIDE SEQUENCE [LARGE SCALE GENOMIC DNA]</scope>
    <source>
        <strain evidence="2">NCTC12965</strain>
    </source>
</reference>